<reference evidence="15 16" key="1">
    <citation type="submission" date="2014-04" db="EMBL/GenBank/DDBJ databases">
        <title>Draft Genome Sequence of Synergistes jonesii.</title>
        <authorList>
            <person name="Coil D.A."/>
            <person name="Eisen J.A."/>
            <person name="Holland-Moritz H.E."/>
        </authorList>
    </citation>
    <scope>NUCLEOTIDE SEQUENCE [LARGE SCALE GENOMIC DNA]</scope>
    <source>
        <strain evidence="15 16">78-1</strain>
    </source>
</reference>
<dbReference type="Pfam" id="PF02843">
    <property type="entry name" value="GARS_C"/>
    <property type="match status" value="1"/>
</dbReference>
<dbReference type="NCBIfam" id="TIGR00877">
    <property type="entry name" value="purD"/>
    <property type="match status" value="1"/>
</dbReference>
<dbReference type="InterPro" id="IPR037123">
    <property type="entry name" value="PRibGlycinamide_synth_C_sf"/>
</dbReference>
<keyword evidence="7 12" id="KW-0658">Purine biosynthesis</keyword>
<dbReference type="SUPFAM" id="SSF51246">
    <property type="entry name" value="Rudiment single hybrid motif"/>
    <property type="match status" value="1"/>
</dbReference>
<dbReference type="OrthoDB" id="9807240at2"/>
<dbReference type="GO" id="GO:0005524">
    <property type="term" value="F:ATP binding"/>
    <property type="evidence" value="ECO:0007669"/>
    <property type="project" value="UniProtKB-UniRule"/>
</dbReference>
<dbReference type="Gene3D" id="3.30.470.20">
    <property type="entry name" value="ATP-grasp fold, B domain"/>
    <property type="match status" value="1"/>
</dbReference>
<name>A0A073IQX9_9BACT</name>
<keyword evidence="16" id="KW-1185">Reference proteome</keyword>
<evidence type="ECO:0000256" key="5">
    <source>
        <dbReference type="ARBA" id="ARBA00022598"/>
    </source>
</evidence>
<dbReference type="SUPFAM" id="SSF56059">
    <property type="entry name" value="Glutathione synthetase ATP-binding domain-like"/>
    <property type="match status" value="1"/>
</dbReference>
<dbReference type="STRING" id="2754.EH55_06125"/>
<evidence type="ECO:0000256" key="9">
    <source>
        <dbReference type="ARBA" id="ARBA00038345"/>
    </source>
</evidence>
<dbReference type="HAMAP" id="MF_00138">
    <property type="entry name" value="GARS"/>
    <property type="match status" value="1"/>
</dbReference>
<accession>A0A073IQX9</accession>
<dbReference type="PANTHER" id="PTHR43472:SF1">
    <property type="entry name" value="PHOSPHORIBOSYLAMINE--GLYCINE LIGASE, CHLOROPLASTIC"/>
    <property type="match status" value="1"/>
</dbReference>
<comment type="cofactor">
    <cofactor evidence="1">
        <name>Mn(2+)</name>
        <dbReference type="ChEBI" id="CHEBI:29035"/>
    </cofactor>
</comment>
<keyword evidence="5 12" id="KW-0436">Ligase</keyword>
<comment type="similarity">
    <text evidence="9 12">Belongs to the GARS family.</text>
</comment>
<dbReference type="InterPro" id="IPR020559">
    <property type="entry name" value="PRibGlycinamide_synth_CS"/>
</dbReference>
<dbReference type="SMART" id="SM01209">
    <property type="entry name" value="GARS_A"/>
    <property type="match status" value="1"/>
</dbReference>
<dbReference type="EMBL" id="JMKI01000036">
    <property type="protein sequence ID" value="KEJ91960.1"/>
    <property type="molecule type" value="Genomic_DNA"/>
</dbReference>
<dbReference type="Gene3D" id="3.40.50.20">
    <property type="match status" value="1"/>
</dbReference>
<evidence type="ECO:0000256" key="11">
    <source>
        <dbReference type="ARBA" id="ARBA00042864"/>
    </source>
</evidence>
<evidence type="ECO:0000256" key="2">
    <source>
        <dbReference type="ARBA" id="ARBA00001946"/>
    </source>
</evidence>
<dbReference type="InterPro" id="IPR011054">
    <property type="entry name" value="Rudment_hybrid_motif"/>
</dbReference>
<dbReference type="GO" id="GO:0006189">
    <property type="term" value="P:'de novo' IMP biosynthetic process"/>
    <property type="evidence" value="ECO:0007669"/>
    <property type="project" value="UniProtKB-UniRule"/>
</dbReference>
<dbReference type="Pfam" id="PF02844">
    <property type="entry name" value="GARS_N"/>
    <property type="match status" value="1"/>
</dbReference>
<dbReference type="GO" id="GO:0046872">
    <property type="term" value="F:metal ion binding"/>
    <property type="evidence" value="ECO:0007669"/>
    <property type="project" value="InterPro"/>
</dbReference>
<dbReference type="InterPro" id="IPR016185">
    <property type="entry name" value="PreATP-grasp_dom_sf"/>
</dbReference>
<evidence type="ECO:0000256" key="8">
    <source>
        <dbReference type="ARBA" id="ARBA00022840"/>
    </source>
</evidence>
<evidence type="ECO:0000256" key="10">
    <source>
        <dbReference type="ARBA" id="ARBA00042242"/>
    </source>
</evidence>
<comment type="cofactor">
    <cofactor evidence="2">
        <name>Mg(2+)</name>
        <dbReference type="ChEBI" id="CHEBI:18420"/>
    </cofactor>
</comment>
<dbReference type="SMART" id="SM01210">
    <property type="entry name" value="GARS_C"/>
    <property type="match status" value="1"/>
</dbReference>
<dbReference type="EC" id="6.3.4.13" evidence="4 12"/>
<dbReference type="RefSeq" id="WP_037976663.1">
    <property type="nucleotide sequence ID" value="NZ_CAMETI010000008.1"/>
</dbReference>
<dbReference type="InterPro" id="IPR020561">
    <property type="entry name" value="PRibGlycinamid_synth_ATP-grasp"/>
</dbReference>
<dbReference type="Gene3D" id="3.30.1490.20">
    <property type="entry name" value="ATP-grasp fold, A domain"/>
    <property type="match status" value="1"/>
</dbReference>
<dbReference type="Pfam" id="PF01071">
    <property type="entry name" value="GARS_A"/>
    <property type="match status" value="1"/>
</dbReference>
<dbReference type="AlphaFoldDB" id="A0A073IQX9"/>
<evidence type="ECO:0000256" key="13">
    <source>
        <dbReference type="PROSITE-ProRule" id="PRU00409"/>
    </source>
</evidence>
<evidence type="ECO:0000256" key="4">
    <source>
        <dbReference type="ARBA" id="ARBA00013255"/>
    </source>
</evidence>
<dbReference type="UniPathway" id="UPA00074">
    <property type="reaction ID" value="UER00125"/>
</dbReference>
<sequence length="424" mass="44808">MKVMVLGGGGREHAVVHAFSKSKITSGLHCCPGNPGIAKLAECHAGDPCDPAEMTGLCKKLGIELAFVGPEAPLVAGTADALRAAGILVMGPGASGARLEGSKAFSKQFMKRHHIPTSDFDLCTNVEECEAALSKRRAPFVVKADGLAAGKGAFLPETYDEALSICRMMLEEQKLGTAGKLIVVEDYVPGMEMTVLAFTDGGCVRILPSSQDHKRALDGDRGNNTGGMGAYSPVPWVGDELTKKITDEILTPTVEGLKEDKIPFIGVIYAGIMIKPDGSLSLLEYNVRLGDPEAQVVLPAFGGDFGEVVASCAKGQLAKAEWPGAARVALGVVMASGGYPGAFEKGFEITGADEELENSFVYHAGTKTNAAGKLVTNGGRVLTVVGIADDLRTARERAYARVKKIHFDKCHYRNDIGDKTLKKK</sequence>
<dbReference type="FunFam" id="3.90.600.10:FF:000001">
    <property type="entry name" value="Trifunctional purine biosynthetic protein adenosine-3"/>
    <property type="match status" value="1"/>
</dbReference>
<protein>
    <recommendedName>
        <fullName evidence="4 12">Phosphoribosylamine--glycine ligase</fullName>
        <ecNumber evidence="4 12">6.3.4.13</ecNumber>
    </recommendedName>
    <alternativeName>
        <fullName evidence="12">GARS</fullName>
    </alternativeName>
    <alternativeName>
        <fullName evidence="10 12">Glycinamide ribonucleotide synthetase</fullName>
    </alternativeName>
    <alternativeName>
        <fullName evidence="11 12">Phosphoribosylglycinamide synthetase</fullName>
    </alternativeName>
</protein>
<dbReference type="eggNOG" id="COG0151">
    <property type="taxonomic scope" value="Bacteria"/>
</dbReference>
<evidence type="ECO:0000313" key="16">
    <source>
        <dbReference type="Proteomes" id="UP000027665"/>
    </source>
</evidence>
<dbReference type="InterPro" id="IPR013815">
    <property type="entry name" value="ATP_grasp_subdomain_1"/>
</dbReference>
<evidence type="ECO:0000256" key="12">
    <source>
        <dbReference type="HAMAP-Rule" id="MF_00138"/>
    </source>
</evidence>
<dbReference type="InterPro" id="IPR020562">
    <property type="entry name" value="PRibGlycinamide_synth_N"/>
</dbReference>
<dbReference type="InterPro" id="IPR011761">
    <property type="entry name" value="ATP-grasp"/>
</dbReference>
<dbReference type="InterPro" id="IPR000115">
    <property type="entry name" value="PRibGlycinamide_synth"/>
</dbReference>
<evidence type="ECO:0000313" key="15">
    <source>
        <dbReference type="EMBL" id="KEJ91960.1"/>
    </source>
</evidence>
<comment type="caution">
    <text evidence="15">The sequence shown here is derived from an EMBL/GenBank/DDBJ whole genome shotgun (WGS) entry which is preliminary data.</text>
</comment>
<dbReference type="Gene3D" id="3.90.600.10">
    <property type="entry name" value="Phosphoribosylglycinamide synthetase, C-terminal domain"/>
    <property type="match status" value="1"/>
</dbReference>
<evidence type="ECO:0000256" key="3">
    <source>
        <dbReference type="ARBA" id="ARBA00005174"/>
    </source>
</evidence>
<dbReference type="PANTHER" id="PTHR43472">
    <property type="entry name" value="PHOSPHORIBOSYLAMINE--GLYCINE LIGASE"/>
    <property type="match status" value="1"/>
</dbReference>
<comment type="catalytic activity">
    <reaction evidence="12">
        <text>5-phospho-beta-D-ribosylamine + glycine + ATP = N(1)-(5-phospho-beta-D-ribosyl)glycinamide + ADP + phosphate + H(+)</text>
        <dbReference type="Rhea" id="RHEA:17453"/>
        <dbReference type="ChEBI" id="CHEBI:15378"/>
        <dbReference type="ChEBI" id="CHEBI:30616"/>
        <dbReference type="ChEBI" id="CHEBI:43474"/>
        <dbReference type="ChEBI" id="CHEBI:57305"/>
        <dbReference type="ChEBI" id="CHEBI:58681"/>
        <dbReference type="ChEBI" id="CHEBI:143788"/>
        <dbReference type="ChEBI" id="CHEBI:456216"/>
        <dbReference type="EC" id="6.3.4.13"/>
    </reaction>
</comment>
<comment type="pathway">
    <text evidence="3 12">Purine metabolism; IMP biosynthesis via de novo pathway; N(1)-(5-phospho-D-ribosyl)glycinamide from 5-phospho-alpha-D-ribose 1-diphosphate: step 2/2.</text>
</comment>
<dbReference type="InterPro" id="IPR020560">
    <property type="entry name" value="PRibGlycinamide_synth_C-dom"/>
</dbReference>
<dbReference type="GO" id="GO:0009113">
    <property type="term" value="P:purine nucleobase biosynthetic process"/>
    <property type="evidence" value="ECO:0007669"/>
    <property type="project" value="InterPro"/>
</dbReference>
<keyword evidence="6 13" id="KW-0547">Nucleotide-binding</keyword>
<dbReference type="PROSITE" id="PS50975">
    <property type="entry name" value="ATP_GRASP"/>
    <property type="match status" value="1"/>
</dbReference>
<dbReference type="GO" id="GO:0004637">
    <property type="term" value="F:phosphoribosylamine-glycine ligase activity"/>
    <property type="evidence" value="ECO:0007669"/>
    <property type="project" value="UniProtKB-UniRule"/>
</dbReference>
<dbReference type="Proteomes" id="UP000027665">
    <property type="component" value="Unassembled WGS sequence"/>
</dbReference>
<proteinExistence type="inferred from homology"/>
<dbReference type="GeneID" id="90983855"/>
<evidence type="ECO:0000259" key="14">
    <source>
        <dbReference type="PROSITE" id="PS50975"/>
    </source>
</evidence>
<keyword evidence="8 13" id="KW-0067">ATP-binding</keyword>
<evidence type="ECO:0000256" key="7">
    <source>
        <dbReference type="ARBA" id="ARBA00022755"/>
    </source>
</evidence>
<dbReference type="PROSITE" id="PS00184">
    <property type="entry name" value="GARS"/>
    <property type="match status" value="1"/>
</dbReference>
<feature type="domain" description="ATP-grasp" evidence="14">
    <location>
        <begin position="107"/>
        <end position="314"/>
    </location>
</feature>
<dbReference type="SUPFAM" id="SSF52440">
    <property type="entry name" value="PreATP-grasp domain"/>
    <property type="match status" value="1"/>
</dbReference>
<gene>
    <name evidence="12" type="primary">purD</name>
    <name evidence="15" type="ORF">EH55_06125</name>
</gene>
<evidence type="ECO:0000256" key="1">
    <source>
        <dbReference type="ARBA" id="ARBA00001936"/>
    </source>
</evidence>
<evidence type="ECO:0000256" key="6">
    <source>
        <dbReference type="ARBA" id="ARBA00022741"/>
    </source>
</evidence>
<organism evidence="15 16">
    <name type="scientific">Synergistes jonesii</name>
    <dbReference type="NCBI Taxonomy" id="2754"/>
    <lineage>
        <taxon>Bacteria</taxon>
        <taxon>Thermotogati</taxon>
        <taxon>Synergistota</taxon>
        <taxon>Synergistia</taxon>
        <taxon>Synergistales</taxon>
        <taxon>Synergistaceae</taxon>
        <taxon>Synergistes</taxon>
    </lineage>
</organism>
<dbReference type="PATRIC" id="fig|2754.20.peg.1486"/>